<dbReference type="Proteomes" id="UP000243378">
    <property type="component" value="Unassembled WGS sequence"/>
</dbReference>
<protein>
    <submittedName>
        <fullName evidence="4">DUF2066 domain-containing protein</fullName>
    </submittedName>
</protein>
<evidence type="ECO:0000313" key="6">
    <source>
        <dbReference type="Proteomes" id="UP000887421"/>
    </source>
</evidence>
<keyword evidence="2" id="KW-0732">Signal</keyword>
<reference evidence="4" key="2">
    <citation type="submission" date="2021-05" db="EMBL/GenBank/DDBJ databases">
        <title>Complete genome sequence of Pseudomonas seleniipraecipitans strain D1-6.</title>
        <authorList>
            <person name="Lafi F."/>
            <person name="Eida A."/>
            <person name="Alam I."/>
            <person name="Hert H."/>
            <person name="Saad M."/>
        </authorList>
    </citation>
    <scope>NUCLEOTIDE SEQUENCE</scope>
    <source>
        <strain evidence="4">D1-6</strain>
    </source>
</reference>
<dbReference type="Pfam" id="PF09839">
    <property type="entry name" value="DUF2066"/>
    <property type="match status" value="1"/>
</dbReference>
<dbReference type="RefSeq" id="WP_070881715.1">
    <property type="nucleotide sequence ID" value="NZ_CP076114.1"/>
</dbReference>
<evidence type="ECO:0000256" key="1">
    <source>
        <dbReference type="SAM" id="MobiDB-lite"/>
    </source>
</evidence>
<organism evidence="3 5">
    <name type="scientific">Phytopseudomonas seleniipraecipitans</name>
    <dbReference type="NCBI Taxonomy" id="640205"/>
    <lineage>
        <taxon>Bacteria</taxon>
        <taxon>Pseudomonadati</taxon>
        <taxon>Pseudomonadota</taxon>
        <taxon>Gammaproteobacteria</taxon>
        <taxon>Pseudomonadales</taxon>
        <taxon>Pseudomonadaceae</taxon>
        <taxon>Phytopseudomonas</taxon>
    </lineage>
</organism>
<feature type="compositionally biased region" description="Low complexity" evidence="1">
    <location>
        <begin position="318"/>
        <end position="328"/>
    </location>
</feature>
<evidence type="ECO:0000313" key="5">
    <source>
        <dbReference type="Proteomes" id="UP000243378"/>
    </source>
</evidence>
<dbReference type="Proteomes" id="UP000887421">
    <property type="component" value="Chromosome"/>
</dbReference>
<sequence length="364" mass="39586">MRPTFRPLLLCLSLFSLPTLAATVSDLYQVRETVASQQPEERDAALQRALETLVLRLTGKPEAAKGDALAQLRKDPQQIISQYAYEDDHLLVDFDAVSTDRSLRQAGLPLWGVNRPAILAWWLNDTANGANMVGDGQASAEPLRQAAQHRGLPLRLPLADLSEQLLATEENLAAKQPDALRTASERYGADALLAVRAREADGAWQASWQLWLGEEREQGKAEGADRTALADAVLLAVSERLAPRFVVAPGASTAQTVEIIGADLSRYAELQRVMEPFGAQLQSVQADRLVYTVSASAQQLRTQLALLQLREVSADELAAEAAAGAEQPEPVDASQAPVEPQAEQPDKPAAPSIVPRDDVLRFRW</sequence>
<accession>A0A1G7H5Q3</accession>
<keyword evidence="6" id="KW-1185">Reference proteome</keyword>
<gene>
    <name evidence="4" type="ORF">D16iCDA_18310</name>
    <name evidence="3" type="ORF">SAMN05216381_0499</name>
</gene>
<reference evidence="3 5" key="1">
    <citation type="submission" date="2016-10" db="EMBL/GenBank/DDBJ databases">
        <authorList>
            <person name="de Groot N.N."/>
        </authorList>
    </citation>
    <scope>NUCLEOTIDE SEQUENCE [LARGE SCALE GENOMIC DNA]</scope>
    <source>
        <strain evidence="3 5">LMG 25475</strain>
    </source>
</reference>
<dbReference type="OrthoDB" id="6195299at2"/>
<feature type="signal peptide" evidence="2">
    <location>
        <begin position="1"/>
        <end position="21"/>
    </location>
</feature>
<dbReference type="EMBL" id="CP076114">
    <property type="protein sequence ID" value="UUD63608.1"/>
    <property type="molecule type" value="Genomic_DNA"/>
</dbReference>
<proteinExistence type="predicted"/>
<name>A0A1G7H5Q3_9GAMM</name>
<dbReference type="STRING" id="640205.SAMN05216381_0499"/>
<evidence type="ECO:0000256" key="2">
    <source>
        <dbReference type="SAM" id="SignalP"/>
    </source>
</evidence>
<dbReference type="AlphaFoldDB" id="A0A1G7H5Q3"/>
<evidence type="ECO:0000313" key="3">
    <source>
        <dbReference type="EMBL" id="SDE95746.1"/>
    </source>
</evidence>
<dbReference type="EMBL" id="FNBM01000001">
    <property type="protein sequence ID" value="SDE95746.1"/>
    <property type="molecule type" value="Genomic_DNA"/>
</dbReference>
<feature type="region of interest" description="Disordered" evidence="1">
    <location>
        <begin position="318"/>
        <end position="358"/>
    </location>
</feature>
<feature type="chain" id="PRO_5017266551" evidence="2">
    <location>
        <begin position="22"/>
        <end position="364"/>
    </location>
</feature>
<dbReference type="InterPro" id="IPR018642">
    <property type="entry name" value="DUF2066"/>
</dbReference>
<evidence type="ECO:0000313" key="4">
    <source>
        <dbReference type="EMBL" id="UUD63608.1"/>
    </source>
</evidence>